<keyword evidence="1" id="KW-0328">Glycosyltransferase</keyword>
<dbReference type="EMBL" id="JACHFH010000036">
    <property type="protein sequence ID" value="MBB5337181.1"/>
    <property type="molecule type" value="Genomic_DNA"/>
</dbReference>
<evidence type="ECO:0000256" key="2">
    <source>
        <dbReference type="ARBA" id="ARBA00022679"/>
    </source>
</evidence>
<dbReference type="PANTHER" id="PTHR13778">
    <property type="entry name" value="GLYCOSYLTRANSFERASE 8 DOMAIN-CONTAINING PROTEIN"/>
    <property type="match status" value="1"/>
</dbReference>
<reference evidence="4 5" key="1">
    <citation type="submission" date="2020-08" db="EMBL/GenBank/DDBJ databases">
        <title>Genomic Encyclopedia of Type Strains, Phase IV (KMG-IV): sequencing the most valuable type-strain genomes for metagenomic binning, comparative biology and taxonomic classification.</title>
        <authorList>
            <person name="Goeker M."/>
        </authorList>
    </citation>
    <scope>NUCLEOTIDE SEQUENCE [LARGE SCALE GENOMIC DNA]</scope>
    <source>
        <strain evidence="4 5">DSM 24661</strain>
    </source>
</reference>
<sequence length="384" mass="44730">MTQPDNAVKIKKDSINVVYCTDNKYILYMAVSLTSLILNNLSEKIAVHIIYGSDTSLAELKKIQQLEQKYANIKICLYPFAPYEKECQQLLGGSKNWVQYMRLYIDEILPEDLLRIIYIDADSLCVGNINAVAFINLRDRAIGAVSVSDDELMKIYKVDNEKNVVPFKFSNIFLNAGFLLVDMDKYKRRQLRKKIMTFAQQNDINNIEEAVSCALNGEFYHLDGRYNRLLSPAYPWYKGYEQDIIWHFCGDVKPWQLWYRAADDGYNNNLYRALQDVYFVYADEAPCSVKAIEPVTINEIIFTMMAMKRDKKYKKYVEYFLQISKFLAKSSKLNTAQKIRRYDELLLEIKQGHNNGHNGEMLRQVLQAVKLAWPSAAEFLEKVY</sequence>
<evidence type="ECO:0000313" key="4">
    <source>
        <dbReference type="EMBL" id="MBB5337181.1"/>
    </source>
</evidence>
<protein>
    <submittedName>
        <fullName evidence="4">Lipopolysaccharide biosynthesis glycosyltransferase</fullName>
    </submittedName>
</protein>
<name>A0A840UHH0_9FIRM</name>
<dbReference type="RefSeq" id="WP_183862787.1">
    <property type="nucleotide sequence ID" value="NZ_JACHFH010000036.1"/>
</dbReference>
<evidence type="ECO:0000256" key="1">
    <source>
        <dbReference type="ARBA" id="ARBA00022676"/>
    </source>
</evidence>
<comment type="caution">
    <text evidence="4">The sequence shown here is derived from an EMBL/GenBank/DDBJ whole genome shotgun (WGS) entry which is preliminary data.</text>
</comment>
<evidence type="ECO:0000256" key="3">
    <source>
        <dbReference type="ARBA" id="ARBA00022723"/>
    </source>
</evidence>
<organism evidence="4 5">
    <name type="scientific">Pectinatus brassicae</name>
    <dbReference type="NCBI Taxonomy" id="862415"/>
    <lineage>
        <taxon>Bacteria</taxon>
        <taxon>Bacillati</taxon>
        <taxon>Bacillota</taxon>
        <taxon>Negativicutes</taxon>
        <taxon>Selenomonadales</taxon>
        <taxon>Selenomonadaceae</taxon>
        <taxon>Pectinatus</taxon>
    </lineage>
</organism>
<dbReference type="SUPFAM" id="SSF53448">
    <property type="entry name" value="Nucleotide-diphospho-sugar transferases"/>
    <property type="match status" value="1"/>
</dbReference>
<keyword evidence="2 4" id="KW-0808">Transferase</keyword>
<dbReference type="InterPro" id="IPR002495">
    <property type="entry name" value="Glyco_trans_8"/>
</dbReference>
<dbReference type="Proteomes" id="UP000559117">
    <property type="component" value="Unassembled WGS sequence"/>
</dbReference>
<dbReference type="AlphaFoldDB" id="A0A840UHH0"/>
<proteinExistence type="predicted"/>
<evidence type="ECO:0000313" key="5">
    <source>
        <dbReference type="Proteomes" id="UP000559117"/>
    </source>
</evidence>
<dbReference type="GO" id="GO:0016757">
    <property type="term" value="F:glycosyltransferase activity"/>
    <property type="evidence" value="ECO:0007669"/>
    <property type="project" value="UniProtKB-KW"/>
</dbReference>
<keyword evidence="3" id="KW-0479">Metal-binding</keyword>
<dbReference type="Pfam" id="PF01501">
    <property type="entry name" value="Glyco_transf_8"/>
    <property type="match status" value="1"/>
</dbReference>
<dbReference type="Gene3D" id="3.90.550.10">
    <property type="entry name" value="Spore Coat Polysaccharide Biosynthesis Protein SpsA, Chain A"/>
    <property type="match status" value="1"/>
</dbReference>
<dbReference type="GO" id="GO:0046872">
    <property type="term" value="F:metal ion binding"/>
    <property type="evidence" value="ECO:0007669"/>
    <property type="project" value="UniProtKB-KW"/>
</dbReference>
<dbReference type="InterPro" id="IPR029044">
    <property type="entry name" value="Nucleotide-diphossugar_trans"/>
</dbReference>
<gene>
    <name evidence="4" type="ORF">HNR32_002338</name>
</gene>
<accession>A0A840UHH0</accession>
<keyword evidence="5" id="KW-1185">Reference proteome</keyword>
<dbReference type="PANTHER" id="PTHR13778:SF47">
    <property type="entry name" value="LIPOPOLYSACCHARIDE 1,3-GALACTOSYLTRANSFERASE"/>
    <property type="match status" value="1"/>
</dbReference>
<dbReference type="InterPro" id="IPR050748">
    <property type="entry name" value="Glycosyltrans_8_dom-fam"/>
</dbReference>